<feature type="transmembrane region" description="Helical" evidence="1">
    <location>
        <begin position="154"/>
        <end position="171"/>
    </location>
</feature>
<sequence length="245" mass="26197">MTTRLFTSALFAGLIAGLIAVLLQWSLMENLILEGEEYETGNKSHFGGVLVINETQEAASPDATQAEDPAPAEDEESLFTRYSLAFFADFTTFVGWALLMVAGFALVERFGQRITIKDAIIWGVAGFAAIQIMPGIGLAPELPGTPAAELEARQMWWVTTAISSALAFALFGYGRTVLYVAIGIALLIAPHLIGAPRLEGYAGLAPPELAGEYVARSYAVAFISWVVLGLAAGYFWNRGNAAQTA</sequence>
<gene>
    <name evidence="2" type="ORF">BAR1_16915</name>
</gene>
<feature type="transmembrane region" description="Helical" evidence="1">
    <location>
        <begin position="178"/>
        <end position="198"/>
    </location>
</feature>
<dbReference type="RefSeq" id="WP_118944114.1">
    <property type="nucleotide sequence ID" value="NZ_CP032125.1"/>
</dbReference>
<feature type="transmembrane region" description="Helical" evidence="1">
    <location>
        <begin position="119"/>
        <end position="139"/>
    </location>
</feature>
<protein>
    <recommendedName>
        <fullName evidence="4">Cobalt transporter</fullName>
    </recommendedName>
</protein>
<evidence type="ECO:0008006" key="4">
    <source>
        <dbReference type="Google" id="ProtNLM"/>
    </source>
</evidence>
<dbReference type="NCBIfam" id="TIGR02458">
    <property type="entry name" value="CbtA"/>
    <property type="match status" value="1"/>
</dbReference>
<keyword evidence="3" id="KW-1185">Reference proteome</keyword>
<keyword evidence="1" id="KW-1133">Transmembrane helix</keyword>
<dbReference type="InterPro" id="IPR012666">
    <property type="entry name" value="CbtA_put"/>
</dbReference>
<dbReference type="Proteomes" id="UP000261704">
    <property type="component" value="Chromosome"/>
</dbReference>
<organism evidence="2 3">
    <name type="scientific">Profundibacter amoris</name>
    <dbReference type="NCBI Taxonomy" id="2171755"/>
    <lineage>
        <taxon>Bacteria</taxon>
        <taxon>Pseudomonadati</taxon>
        <taxon>Pseudomonadota</taxon>
        <taxon>Alphaproteobacteria</taxon>
        <taxon>Rhodobacterales</taxon>
        <taxon>Paracoccaceae</taxon>
        <taxon>Profundibacter</taxon>
    </lineage>
</organism>
<reference evidence="2 3" key="1">
    <citation type="submission" date="2018-09" db="EMBL/GenBank/DDBJ databases">
        <title>Profundibacter amoris BAR1 gen. nov., sp. nov., a new member of the Roseobacter clade isolated at Lokis Castle Vent Field on the Arctic Mid-Oceanic Ridge.</title>
        <authorList>
            <person name="Le Moine Bauer S."/>
            <person name="Sjoeberg A.G."/>
            <person name="L'Haridon S."/>
            <person name="Stokke R."/>
            <person name="Roalkvam I."/>
            <person name="Steen I.H."/>
            <person name="Dahle H."/>
        </authorList>
    </citation>
    <scope>NUCLEOTIDE SEQUENCE [LARGE SCALE GENOMIC DNA]</scope>
    <source>
        <strain evidence="2 3">BAR1</strain>
    </source>
</reference>
<dbReference type="AlphaFoldDB" id="A0A347UKT5"/>
<name>A0A347UKT5_9RHOB</name>
<evidence type="ECO:0000256" key="1">
    <source>
        <dbReference type="SAM" id="Phobius"/>
    </source>
</evidence>
<keyword evidence="1" id="KW-0472">Membrane</keyword>
<feature type="transmembrane region" description="Helical" evidence="1">
    <location>
        <begin position="84"/>
        <end position="107"/>
    </location>
</feature>
<dbReference type="OrthoDB" id="9813640at2"/>
<dbReference type="KEGG" id="pamo:BAR1_16915"/>
<dbReference type="EMBL" id="CP032125">
    <property type="protein sequence ID" value="AXX99463.1"/>
    <property type="molecule type" value="Genomic_DNA"/>
</dbReference>
<feature type="transmembrane region" description="Helical" evidence="1">
    <location>
        <begin position="218"/>
        <end position="236"/>
    </location>
</feature>
<keyword evidence="1" id="KW-0812">Transmembrane</keyword>
<evidence type="ECO:0000313" key="3">
    <source>
        <dbReference type="Proteomes" id="UP000261704"/>
    </source>
</evidence>
<evidence type="ECO:0000313" key="2">
    <source>
        <dbReference type="EMBL" id="AXX99463.1"/>
    </source>
</evidence>
<proteinExistence type="predicted"/>
<dbReference type="Pfam" id="PF09490">
    <property type="entry name" value="CbtA"/>
    <property type="match status" value="1"/>
</dbReference>
<accession>A0A347UKT5</accession>